<gene>
    <name evidence="1" type="ordered locus">Smar_0468</name>
</gene>
<reference evidence="1 2" key="2">
    <citation type="journal article" date="2009" name="Stand. Genomic Sci.">
        <title>Complete genome sequence of Staphylothermus marinus Stetter and Fiala 1986 type strain F1.</title>
        <authorList>
            <person name="Anderson I.J."/>
            <person name="Sun H."/>
            <person name="Lapidus A."/>
            <person name="Copeland A."/>
            <person name="Glavina Del Rio T."/>
            <person name="Tice H."/>
            <person name="Dalin E."/>
            <person name="Lucas S."/>
            <person name="Barry K."/>
            <person name="Land M."/>
            <person name="Richardson P."/>
            <person name="Huber H."/>
            <person name="Kyrpides N.C."/>
        </authorList>
    </citation>
    <scope>NUCLEOTIDE SEQUENCE [LARGE SCALE GENOMIC DNA]</scope>
    <source>
        <strain evidence="2">ATCC 43588 / DSM 3639 / JCM 9404 / F1</strain>
    </source>
</reference>
<dbReference type="AlphaFoldDB" id="A3DLR7"/>
<reference evidence="2" key="1">
    <citation type="journal article" date="2009" name="BMC Genomics">
        <title>The complete genome sequence of Staphylothermus marinus reveals differences in sulfur metabolism among heterotrophic Crenarchaeota.</title>
        <authorList>
            <person name="Anderson I.J."/>
            <person name="Dharmarajan L."/>
            <person name="Rodriguez J."/>
            <person name="Hooper S."/>
            <person name="Porat I."/>
            <person name="Ulrich L.E."/>
            <person name="Elkins J.G."/>
            <person name="Mavromatis K."/>
            <person name="Sun H."/>
            <person name="Land M."/>
            <person name="Lapidus A."/>
            <person name="Lucas S."/>
            <person name="Barry K."/>
            <person name="Huber H."/>
            <person name="Zhulin I.B."/>
            <person name="Whitman W.B."/>
            <person name="Mukhopadhyay B."/>
            <person name="Woese C."/>
            <person name="Bristow J."/>
            <person name="Kyrpides N."/>
        </authorList>
    </citation>
    <scope>NUCLEOTIDE SEQUENCE [LARGE SCALE GENOMIC DNA]</scope>
    <source>
        <strain evidence="2">ATCC 43588 / DSM 3639 / JCM 9404 / F1</strain>
    </source>
</reference>
<accession>A3DLR7</accession>
<proteinExistence type="predicted"/>
<keyword evidence="2" id="KW-1185">Reference proteome</keyword>
<dbReference type="Proteomes" id="UP000000254">
    <property type="component" value="Chromosome"/>
</dbReference>
<dbReference type="HOGENOM" id="CLU_160446_0_0_2"/>
<organism evidence="1 2">
    <name type="scientific">Staphylothermus marinus (strain ATCC 43588 / DSM 3639 / JCM 9404 / F1)</name>
    <dbReference type="NCBI Taxonomy" id="399550"/>
    <lineage>
        <taxon>Archaea</taxon>
        <taxon>Thermoproteota</taxon>
        <taxon>Thermoprotei</taxon>
        <taxon>Desulfurococcales</taxon>
        <taxon>Desulfurococcaceae</taxon>
        <taxon>Staphylothermus</taxon>
    </lineage>
</organism>
<dbReference type="eggNOG" id="arCOG06071">
    <property type="taxonomic scope" value="Archaea"/>
</dbReference>
<dbReference type="RefSeq" id="WP_011838768.1">
    <property type="nucleotide sequence ID" value="NC_009033.1"/>
</dbReference>
<dbReference type="GeneID" id="4907256"/>
<dbReference type="KEGG" id="smr:Smar_0468"/>
<evidence type="ECO:0000313" key="2">
    <source>
        <dbReference type="Proteomes" id="UP000000254"/>
    </source>
</evidence>
<protein>
    <submittedName>
        <fullName evidence="1">Uncharacterized protein</fullName>
    </submittedName>
</protein>
<evidence type="ECO:0000313" key="1">
    <source>
        <dbReference type="EMBL" id="ABN69577.1"/>
    </source>
</evidence>
<sequence length="104" mass="12052">MYPRIYKNEDVEEIIAAIPENHYHVRFLIKFRDQTILLQEATVAALVRAYAYTALHPFRKGIILRRKTLSKEEKKPGYATHQLIEITGSEDKAVKIITDIIGEK</sequence>
<name>A3DLR7_STAMF</name>
<dbReference type="STRING" id="399550.Smar_0468"/>
<dbReference type="OrthoDB" id="28012at2157"/>
<dbReference type="EMBL" id="CP000575">
    <property type="protein sequence ID" value="ABN69577.1"/>
    <property type="molecule type" value="Genomic_DNA"/>
</dbReference>